<gene>
    <name evidence="16" type="ORF">P5673_023055</name>
</gene>
<evidence type="ECO:0000256" key="9">
    <source>
        <dbReference type="ARBA" id="ARBA00022990"/>
    </source>
</evidence>
<dbReference type="GO" id="GO:0042995">
    <property type="term" value="C:cell projection"/>
    <property type="evidence" value="ECO:0007669"/>
    <property type="project" value="UniProtKB-SubCell"/>
</dbReference>
<dbReference type="InterPro" id="IPR036871">
    <property type="entry name" value="PX_dom_sf"/>
</dbReference>
<evidence type="ECO:0000256" key="11">
    <source>
        <dbReference type="ARBA" id="ARBA00023273"/>
    </source>
</evidence>
<dbReference type="InterPro" id="IPR015404">
    <property type="entry name" value="Vps5_C"/>
</dbReference>
<dbReference type="CDD" id="cd07623">
    <property type="entry name" value="BAR_SNX1_2"/>
    <property type="match status" value="1"/>
</dbReference>
<dbReference type="Gene3D" id="1.20.1270.60">
    <property type="entry name" value="Arfaptin homology (AH) domain/BAR domain"/>
    <property type="match status" value="1"/>
</dbReference>
<evidence type="ECO:0000256" key="14">
    <source>
        <dbReference type="SAM" id="MobiDB-lite"/>
    </source>
</evidence>
<keyword evidence="10" id="KW-0472">Membrane</keyword>
<dbReference type="FunFam" id="1.20.1270.60:FF:000012">
    <property type="entry name" value="Sorting nexin 2"/>
    <property type="match status" value="1"/>
</dbReference>
<feature type="compositionally biased region" description="Acidic residues" evidence="14">
    <location>
        <begin position="11"/>
        <end position="27"/>
    </location>
</feature>
<evidence type="ECO:0000313" key="17">
    <source>
        <dbReference type="Proteomes" id="UP001249851"/>
    </source>
</evidence>
<feature type="coiled-coil region" evidence="13">
    <location>
        <begin position="412"/>
        <end position="439"/>
    </location>
</feature>
<accession>A0AAD9Q6S9</accession>
<evidence type="ECO:0000256" key="3">
    <source>
        <dbReference type="ARBA" id="ARBA00010883"/>
    </source>
</evidence>
<evidence type="ECO:0000256" key="1">
    <source>
        <dbReference type="ARBA" id="ARBA00004316"/>
    </source>
</evidence>
<comment type="caution">
    <text evidence="16">The sequence shown here is derived from an EMBL/GenBank/DDBJ whole genome shotgun (WGS) entry which is preliminary data.</text>
</comment>
<comment type="function">
    <text evidence="12">Involved in several stages of intracellular trafficking. Interacts with membranes containing phosphatidylinositol 3-phosphate (PtdIns(3P)) or phosphatidylinositol 3,5-bisphosphate (PtdIns(3,5)P2). Acts in part as component of the retromer membrane-deforming SNX-BAR subcomplex. The SNX-BAR retromer mediates retrograde transport of cargo proteins from endosomes to the trans-Golgi network (TGN) and is involved in endosome-to-plasma membrane transport for cargo protein recycling. The SNX-BAR subcomplex functions to deform the donor membrane into a tubular profile called endosome-to-TGN transport carrier (ETC). Can sense membrane curvature and has in vitro vesicle-to-membrane remodeling activity. Required for retrograde endosome-to-TGN transport of TGN38. Promotes KALRN- and RHOG-dependent but retromer-independent membrane remodeling such as lamellipodium formation; the function is dependent on GEF activity of KALRN.</text>
</comment>
<evidence type="ECO:0000256" key="8">
    <source>
        <dbReference type="ARBA" id="ARBA00022927"/>
    </source>
</evidence>
<dbReference type="Proteomes" id="UP001249851">
    <property type="component" value="Unassembled WGS sequence"/>
</dbReference>
<reference evidence="16" key="1">
    <citation type="journal article" date="2023" name="G3 (Bethesda)">
        <title>Whole genome assembly and annotation of the endangered Caribbean coral Acropora cervicornis.</title>
        <authorList>
            <person name="Selwyn J.D."/>
            <person name="Vollmer S.V."/>
        </authorList>
    </citation>
    <scope>NUCLEOTIDE SEQUENCE</scope>
    <source>
        <strain evidence="16">K2</strain>
    </source>
</reference>
<comment type="similarity">
    <text evidence="3">Belongs to the sorting nexin family.</text>
</comment>
<keyword evidence="9" id="KW-0007">Acetylation</keyword>
<feature type="coiled-coil region" evidence="13">
    <location>
        <begin position="282"/>
        <end position="309"/>
    </location>
</feature>
<evidence type="ECO:0000256" key="12">
    <source>
        <dbReference type="ARBA" id="ARBA00045620"/>
    </source>
</evidence>
<evidence type="ECO:0000256" key="13">
    <source>
        <dbReference type="SAM" id="Coils"/>
    </source>
</evidence>
<comment type="subcellular location">
    <subcellularLocation>
        <location evidence="1">Cell projection</location>
    </subcellularLocation>
    <subcellularLocation>
        <location evidence="2">Early endosome membrane</location>
        <topology evidence="2">Peripheral membrane protein</topology>
        <orientation evidence="2">Cytoplasmic side</orientation>
    </subcellularLocation>
</comment>
<dbReference type="SMART" id="SM00312">
    <property type="entry name" value="PX"/>
    <property type="match status" value="1"/>
</dbReference>
<dbReference type="SUPFAM" id="SSF64268">
    <property type="entry name" value="PX domain"/>
    <property type="match status" value="1"/>
</dbReference>
<dbReference type="PROSITE" id="PS50195">
    <property type="entry name" value="PX"/>
    <property type="match status" value="1"/>
</dbReference>
<dbReference type="FunFam" id="3.30.1520.10:FF:000016">
    <property type="entry name" value="Sorting nexin 2"/>
    <property type="match status" value="1"/>
</dbReference>
<dbReference type="GO" id="GO:0015031">
    <property type="term" value="P:protein transport"/>
    <property type="evidence" value="ECO:0007669"/>
    <property type="project" value="UniProtKB-KW"/>
</dbReference>
<evidence type="ECO:0000256" key="2">
    <source>
        <dbReference type="ARBA" id="ARBA00004469"/>
    </source>
</evidence>
<feature type="domain" description="PX" evidence="15">
    <location>
        <begin position="115"/>
        <end position="244"/>
    </location>
</feature>
<feature type="compositionally biased region" description="Basic and acidic residues" evidence="14">
    <location>
        <begin position="96"/>
        <end position="106"/>
    </location>
</feature>
<dbReference type="CDD" id="cd06859">
    <property type="entry name" value="PX_SNX1_2_like"/>
    <property type="match status" value="1"/>
</dbReference>
<dbReference type="SUPFAM" id="SSF103657">
    <property type="entry name" value="BAR/IMD domain-like"/>
    <property type="match status" value="1"/>
</dbReference>
<organism evidence="16 17">
    <name type="scientific">Acropora cervicornis</name>
    <name type="common">Staghorn coral</name>
    <dbReference type="NCBI Taxonomy" id="6130"/>
    <lineage>
        <taxon>Eukaryota</taxon>
        <taxon>Metazoa</taxon>
        <taxon>Cnidaria</taxon>
        <taxon>Anthozoa</taxon>
        <taxon>Hexacorallia</taxon>
        <taxon>Scleractinia</taxon>
        <taxon>Astrocoeniina</taxon>
        <taxon>Acroporidae</taxon>
        <taxon>Acropora</taxon>
    </lineage>
</organism>
<evidence type="ECO:0000313" key="16">
    <source>
        <dbReference type="EMBL" id="KAK2555411.1"/>
    </source>
</evidence>
<reference evidence="16" key="2">
    <citation type="journal article" date="2023" name="Science">
        <title>Genomic signatures of disease resistance in endangered staghorn corals.</title>
        <authorList>
            <person name="Vollmer S.V."/>
            <person name="Selwyn J.D."/>
            <person name="Despard B.A."/>
            <person name="Roesel C.L."/>
        </authorList>
    </citation>
    <scope>NUCLEOTIDE SEQUENCE</scope>
    <source>
        <strain evidence="16">K2</strain>
    </source>
</reference>
<evidence type="ECO:0000256" key="4">
    <source>
        <dbReference type="ARBA" id="ARBA00020435"/>
    </source>
</evidence>
<dbReference type="Pfam" id="PF09325">
    <property type="entry name" value="Vps5"/>
    <property type="match status" value="1"/>
</dbReference>
<dbReference type="PANTHER" id="PTHR10555:SF170">
    <property type="entry name" value="FI18122P1"/>
    <property type="match status" value="1"/>
</dbReference>
<keyword evidence="11" id="KW-0966">Cell projection</keyword>
<feature type="region of interest" description="Disordered" evidence="14">
    <location>
        <begin position="1"/>
        <end position="118"/>
    </location>
</feature>
<keyword evidence="6" id="KW-0597">Phosphoprotein</keyword>
<dbReference type="GO" id="GO:0005829">
    <property type="term" value="C:cytosol"/>
    <property type="evidence" value="ECO:0007669"/>
    <property type="project" value="GOC"/>
</dbReference>
<evidence type="ECO:0000256" key="7">
    <source>
        <dbReference type="ARBA" id="ARBA00022753"/>
    </source>
</evidence>
<dbReference type="GO" id="GO:0034498">
    <property type="term" value="P:early endosome to Golgi transport"/>
    <property type="evidence" value="ECO:0007669"/>
    <property type="project" value="TreeGrafter"/>
</dbReference>
<dbReference type="PANTHER" id="PTHR10555">
    <property type="entry name" value="SORTING NEXIN"/>
    <property type="match status" value="1"/>
</dbReference>
<dbReference type="EMBL" id="JARQWQ010000063">
    <property type="protein sequence ID" value="KAK2555411.1"/>
    <property type="molecule type" value="Genomic_DNA"/>
</dbReference>
<evidence type="ECO:0000256" key="6">
    <source>
        <dbReference type="ARBA" id="ARBA00022553"/>
    </source>
</evidence>
<name>A0AAD9Q6S9_ACRCE</name>
<sequence>MADDREPPALFDDDVDTQETETNEPEDTNPFNIGETTEITLDDGTTNEEDSSTMNGEGPADSHEDETTGPLGTGGAASVDVTNLSKPSEDESESPSMEKPEEKQPIEEDEEDDTFDMDIKVTDPEKVGDGMSSYMVFKVSTQTSMATFKNAESTVKRRFSDFLGLHERLNTKFAHLGRIVPPAPEKSVVGMTMVKFGKGEENSPVDFIAKRRAALERYLNRVARHPILREDPDFILFLEADVLPRAKDTAALSGGGLKRLVKSMGDTMFQLTTKMPESDQWFEEKQQQIETLDQQLKKLHQSMELLSMQRKDLSSSTAAFAKSTAMLSNAEEHASLSRALSQLAEVEEKIEQIHIAQADSDFFIFAELLKDYIGLIHAVKACFHERLRVYSTWQHAQQTLTKKREALVKVELASKNEKLPQAQEEVKEWEQKVEKGEEDFGKISKMIQKEIAKFEKNRVKDFREGMIKYLEAMMDSQQQLIKYWEGFLPEAKAIA</sequence>
<evidence type="ECO:0000256" key="10">
    <source>
        <dbReference type="ARBA" id="ARBA00023136"/>
    </source>
</evidence>
<keyword evidence="13" id="KW-0175">Coiled coil</keyword>
<keyword evidence="17" id="KW-1185">Reference proteome</keyword>
<dbReference type="InterPro" id="IPR001683">
    <property type="entry name" value="PX_dom"/>
</dbReference>
<evidence type="ECO:0000259" key="15">
    <source>
        <dbReference type="PROSITE" id="PS50195"/>
    </source>
</evidence>
<dbReference type="AlphaFoldDB" id="A0AAD9Q6S9"/>
<proteinExistence type="inferred from homology"/>
<dbReference type="GO" id="GO:0035091">
    <property type="term" value="F:phosphatidylinositol binding"/>
    <property type="evidence" value="ECO:0007669"/>
    <property type="project" value="InterPro"/>
</dbReference>
<keyword evidence="8" id="KW-0653">Protein transport</keyword>
<evidence type="ECO:0000256" key="5">
    <source>
        <dbReference type="ARBA" id="ARBA00022448"/>
    </source>
</evidence>
<dbReference type="InterPro" id="IPR027267">
    <property type="entry name" value="AH/BAR_dom_sf"/>
</dbReference>
<protein>
    <recommendedName>
        <fullName evidence="4">Sorting nexin-2</fullName>
    </recommendedName>
</protein>
<dbReference type="Pfam" id="PF00787">
    <property type="entry name" value="PX"/>
    <property type="match status" value="1"/>
</dbReference>
<dbReference type="Gene3D" id="3.30.1520.10">
    <property type="entry name" value="Phox-like domain"/>
    <property type="match status" value="1"/>
</dbReference>
<dbReference type="GO" id="GO:0031901">
    <property type="term" value="C:early endosome membrane"/>
    <property type="evidence" value="ECO:0007669"/>
    <property type="project" value="UniProtKB-SubCell"/>
</dbReference>
<keyword evidence="5" id="KW-0813">Transport</keyword>
<feature type="compositionally biased region" description="Acidic residues" evidence="14">
    <location>
        <begin position="107"/>
        <end position="116"/>
    </location>
</feature>
<keyword evidence="7" id="KW-0967">Endosome</keyword>